<keyword evidence="2" id="KW-1185">Reference proteome</keyword>
<dbReference type="EMBL" id="JABCIY010000011">
    <property type="protein sequence ID" value="KAF7197596.1"/>
    <property type="molecule type" value="Genomic_DNA"/>
</dbReference>
<gene>
    <name evidence="1" type="ORF">HII31_01099</name>
</gene>
<organism evidence="1 2">
    <name type="scientific">Pseudocercospora fuligena</name>
    <dbReference type="NCBI Taxonomy" id="685502"/>
    <lineage>
        <taxon>Eukaryota</taxon>
        <taxon>Fungi</taxon>
        <taxon>Dikarya</taxon>
        <taxon>Ascomycota</taxon>
        <taxon>Pezizomycotina</taxon>
        <taxon>Dothideomycetes</taxon>
        <taxon>Dothideomycetidae</taxon>
        <taxon>Mycosphaerellales</taxon>
        <taxon>Mycosphaerellaceae</taxon>
        <taxon>Pseudocercospora</taxon>
    </lineage>
</organism>
<comment type="caution">
    <text evidence="1">The sequence shown here is derived from an EMBL/GenBank/DDBJ whole genome shotgun (WGS) entry which is preliminary data.</text>
</comment>
<evidence type="ECO:0000313" key="2">
    <source>
        <dbReference type="Proteomes" id="UP000660729"/>
    </source>
</evidence>
<evidence type="ECO:0000313" key="1">
    <source>
        <dbReference type="EMBL" id="KAF7197596.1"/>
    </source>
</evidence>
<proteinExistence type="predicted"/>
<dbReference type="AlphaFoldDB" id="A0A8H6RSF8"/>
<reference evidence="1" key="1">
    <citation type="submission" date="2020-04" db="EMBL/GenBank/DDBJ databases">
        <title>Draft genome resource of the tomato pathogen Pseudocercospora fuligena.</title>
        <authorList>
            <person name="Zaccaron A."/>
        </authorList>
    </citation>
    <scope>NUCLEOTIDE SEQUENCE</scope>
    <source>
        <strain evidence="1">PF001</strain>
    </source>
</reference>
<accession>A0A8H6RSF8</accession>
<sequence length="582" mass="66075">MWSFGKGCRSVIATTAWKKQKTAINILSLPNELLDIVAKEVEDKSDLLNLRLTNRRLGTAATHSLQLRTTAIHLEACHSSIERFEQICQCPALAAGIKCIIYVVPQYEKSTSYMRGSDLLLETHDDLGIQACEDALERYAKHQAEAENTVRTGRHKCALLLGIKSFPKLAEIIWAIQPSYESSTERRFPESFNRDQRWHRGVHWPGDQDEALAAFPIDGLWNRMLWYMQESASYDCDNLIAVLNCYAGLHPDRLLQVGCIECPYVSFGNQLATIARTQPAQVSFVLSRIEKLSLTFGLAGKEDWTAINTPTHAADKAWSDFFQKARNLQHLQVDGFDWVDRCKMLKALLSGGDIVYSNLKHLSLAAHPCHTFPQGWPEMKALRQHSHTTQQLISFVRQHKDTLKHLDLYAMSGVDERTRESSADCMRTLLEVIKTECLSLEEVRVEEVSMYEEDWTFGVYQPHSLDWERQYEQGTILAQLAREAGGKVVEEEVFYKPGGNPHSVEDLDEDGIVLSSTHLHFTYTFGWKILRPELGSCECQDCNEGASKPCAKPVWTDAIEREEWFDATEKIASRVANLHLKG</sequence>
<name>A0A8H6RSF8_9PEZI</name>
<protein>
    <submittedName>
        <fullName evidence="1">Uncharacterized protein</fullName>
    </submittedName>
</protein>
<dbReference type="OrthoDB" id="10447950at2759"/>
<dbReference type="Proteomes" id="UP000660729">
    <property type="component" value="Unassembled WGS sequence"/>
</dbReference>